<gene>
    <name evidence="2" type="ORF">NTEN_LOCUS24563</name>
</gene>
<dbReference type="PANTHER" id="PTHR37089">
    <property type="entry name" value="PROTEIN U-RELATED"/>
    <property type="match status" value="1"/>
</dbReference>
<feature type="domain" description="Spore coat protein U/FanG" evidence="1">
    <location>
        <begin position="229"/>
        <end position="356"/>
    </location>
</feature>
<organism evidence="2 3">
    <name type="scientific">Nesidiocoris tenuis</name>
    <dbReference type="NCBI Taxonomy" id="355587"/>
    <lineage>
        <taxon>Eukaryota</taxon>
        <taxon>Metazoa</taxon>
        <taxon>Ecdysozoa</taxon>
        <taxon>Arthropoda</taxon>
        <taxon>Hexapoda</taxon>
        <taxon>Insecta</taxon>
        <taxon>Pterygota</taxon>
        <taxon>Neoptera</taxon>
        <taxon>Paraneoptera</taxon>
        <taxon>Hemiptera</taxon>
        <taxon>Heteroptera</taxon>
        <taxon>Panheteroptera</taxon>
        <taxon>Cimicomorpha</taxon>
        <taxon>Miridae</taxon>
        <taxon>Dicyphina</taxon>
        <taxon>Nesidiocoris</taxon>
    </lineage>
</organism>
<reference evidence="2 3" key="1">
    <citation type="submission" date="2020-02" db="EMBL/GenBank/DDBJ databases">
        <authorList>
            <person name="Ferguson B K."/>
        </authorList>
    </citation>
    <scope>NUCLEOTIDE SEQUENCE [LARGE SCALE GENOMIC DNA]</scope>
</reference>
<evidence type="ECO:0000313" key="2">
    <source>
        <dbReference type="EMBL" id="CAB0021038.1"/>
    </source>
</evidence>
<keyword evidence="3" id="KW-1185">Reference proteome</keyword>
<dbReference type="PANTHER" id="PTHR37089:SF1">
    <property type="entry name" value="MEMBRANE PROTEIN"/>
    <property type="match status" value="1"/>
</dbReference>
<dbReference type="AlphaFoldDB" id="A0A6H5HR73"/>
<name>A0A6H5HR73_9HEMI</name>
<dbReference type="SMART" id="SM00972">
    <property type="entry name" value="SCPU"/>
    <property type="match status" value="1"/>
</dbReference>
<protein>
    <recommendedName>
        <fullName evidence="1">Spore coat protein U/FanG domain-containing protein</fullName>
    </recommendedName>
</protein>
<evidence type="ECO:0000313" key="3">
    <source>
        <dbReference type="Proteomes" id="UP000479000"/>
    </source>
</evidence>
<proteinExistence type="predicted"/>
<dbReference type="Pfam" id="PF05229">
    <property type="entry name" value="SCPU"/>
    <property type="match status" value="1"/>
</dbReference>
<dbReference type="Proteomes" id="UP000479000">
    <property type="component" value="Unassembled WGS sequence"/>
</dbReference>
<dbReference type="EMBL" id="CADCXU010036225">
    <property type="protein sequence ID" value="CAB0021038.1"/>
    <property type="molecule type" value="Genomic_DNA"/>
</dbReference>
<accession>A0A6H5HR73</accession>
<dbReference type="InterPro" id="IPR053167">
    <property type="entry name" value="Spore_coat_component"/>
</dbReference>
<evidence type="ECO:0000259" key="1">
    <source>
        <dbReference type="Pfam" id="PF05229"/>
    </source>
</evidence>
<sequence length="359" mass="39355">MLFAGYSFAWSASWQYVCDFNWNNETVDFTNGGSISPLELTSQSQQYQEPVEVWCLSIPNDTSTSGQHVGLEVTNQDPNQGSDAPLAMRTSNTQQSGNSLPFYLCLGKEETDHLCVSQVNDKRTYDWGYSPKDPSIAPDIFQLVSKDDPADPCNDGSGKAQWCADGFMISKGPFNNIAYIHIKTKPGIIRGAPPAPGIYQDIVTATLNGNLGTNMSLPEPSTVDITKETTATMTLEATLRPDCRIDSAPDVPMKGSFSSQLSQQQQIGVTCTNTTPYSMSFAGANDITGWHQMKSETNSDMLRYQIYSNSTHTALWNNTQSFIGSGLQQNHDIYYATDPSQANLPAGTYQDTETLTVSY</sequence>
<dbReference type="InterPro" id="IPR007893">
    <property type="entry name" value="Spore_coat_U/FanG"/>
</dbReference>